<evidence type="ECO:0000256" key="3">
    <source>
        <dbReference type="ARBA" id="ARBA00033164"/>
    </source>
</evidence>
<evidence type="ECO:0000313" key="6">
    <source>
        <dbReference type="Proteomes" id="UP000608420"/>
    </source>
</evidence>
<dbReference type="InterPro" id="IPR020103">
    <property type="entry name" value="PsdUridine_synth_cat_dom_sf"/>
</dbReference>
<comment type="catalytic activity">
    <reaction evidence="1">
        <text>a uridine in RNA = a pseudouridine in RNA</text>
        <dbReference type="Rhea" id="RHEA:48348"/>
        <dbReference type="Rhea" id="RHEA-COMP:12068"/>
        <dbReference type="Rhea" id="RHEA-COMP:12069"/>
        <dbReference type="ChEBI" id="CHEBI:65314"/>
        <dbReference type="ChEBI" id="CHEBI:65315"/>
    </reaction>
</comment>
<name>A0ABQ1W5F4_9BACL</name>
<feature type="domain" description="Pseudouridine synthase RsuA/RluA-like" evidence="4">
    <location>
        <begin position="23"/>
        <end position="180"/>
    </location>
</feature>
<sequence>MNSAAGWTSGQPKMRILYEDNHLLGIEKPVNIPTQEDASGDADLLNLLKEDIKERYQKPGNVYLGLVHRLDRPVGGAMIFAKTSKAASRLSDAVRTRKFAKSYLAVVHGQPQESRGRLIDTLLKDERTNTVSVVAAGTPGGKEAMLDYTVLGTSGKHGLSLVQIELHTGRSHQIRVQMNQLGCPLYGDQKYGARVNKPGQQIALWSLYVGFPHPVSKEPVDLVSYPPAQFPWDQWETRIYAQVAENLVSSGHI</sequence>
<dbReference type="InterPro" id="IPR006145">
    <property type="entry name" value="PsdUridine_synth_RsuA/RluA"/>
</dbReference>
<dbReference type="Proteomes" id="UP000608420">
    <property type="component" value="Unassembled WGS sequence"/>
</dbReference>
<dbReference type="InterPro" id="IPR050188">
    <property type="entry name" value="RluA_PseudoU_synthase"/>
</dbReference>
<dbReference type="Pfam" id="PF00849">
    <property type="entry name" value="PseudoU_synth_2"/>
    <property type="match status" value="1"/>
</dbReference>
<organism evidence="5 6">
    <name type="scientific">Paenibacillus aceti</name>
    <dbReference type="NCBI Taxonomy" id="1820010"/>
    <lineage>
        <taxon>Bacteria</taxon>
        <taxon>Bacillati</taxon>
        <taxon>Bacillota</taxon>
        <taxon>Bacilli</taxon>
        <taxon>Bacillales</taxon>
        <taxon>Paenibacillaceae</taxon>
        <taxon>Paenibacillus</taxon>
    </lineage>
</organism>
<protein>
    <recommendedName>
        <fullName evidence="2">RNA pseudouridylate synthase</fullName>
    </recommendedName>
    <alternativeName>
        <fullName evidence="3">RNA-uridine isomerase</fullName>
    </alternativeName>
</protein>
<gene>
    <name evidence="5" type="ORF">GCM10010913_38510</name>
</gene>
<proteinExistence type="predicted"/>
<dbReference type="RefSeq" id="WP_120462181.1">
    <property type="nucleotide sequence ID" value="NZ_BMIW01000035.1"/>
</dbReference>
<evidence type="ECO:0000256" key="2">
    <source>
        <dbReference type="ARBA" id="ARBA00031870"/>
    </source>
</evidence>
<dbReference type="PANTHER" id="PTHR21600">
    <property type="entry name" value="MITOCHONDRIAL RNA PSEUDOURIDINE SYNTHASE"/>
    <property type="match status" value="1"/>
</dbReference>
<evidence type="ECO:0000313" key="5">
    <source>
        <dbReference type="EMBL" id="GGG13015.1"/>
    </source>
</evidence>
<dbReference type="EMBL" id="BMIW01000035">
    <property type="protein sequence ID" value="GGG13015.1"/>
    <property type="molecule type" value="Genomic_DNA"/>
</dbReference>
<keyword evidence="6" id="KW-1185">Reference proteome</keyword>
<evidence type="ECO:0000259" key="4">
    <source>
        <dbReference type="Pfam" id="PF00849"/>
    </source>
</evidence>
<evidence type="ECO:0000256" key="1">
    <source>
        <dbReference type="ARBA" id="ARBA00000073"/>
    </source>
</evidence>
<dbReference type="SUPFAM" id="SSF55120">
    <property type="entry name" value="Pseudouridine synthase"/>
    <property type="match status" value="1"/>
</dbReference>
<reference evidence="6" key="1">
    <citation type="journal article" date="2019" name="Int. J. Syst. Evol. Microbiol.">
        <title>The Global Catalogue of Microorganisms (GCM) 10K type strain sequencing project: providing services to taxonomists for standard genome sequencing and annotation.</title>
        <authorList>
            <consortium name="The Broad Institute Genomics Platform"/>
            <consortium name="The Broad Institute Genome Sequencing Center for Infectious Disease"/>
            <person name="Wu L."/>
            <person name="Ma J."/>
        </authorList>
    </citation>
    <scope>NUCLEOTIDE SEQUENCE [LARGE SCALE GENOMIC DNA]</scope>
    <source>
        <strain evidence="6">CGMCC 1.15420</strain>
    </source>
</reference>
<comment type="caution">
    <text evidence="5">The sequence shown here is derived from an EMBL/GenBank/DDBJ whole genome shotgun (WGS) entry which is preliminary data.</text>
</comment>
<dbReference type="Gene3D" id="3.30.2350.10">
    <property type="entry name" value="Pseudouridine synthase"/>
    <property type="match status" value="1"/>
</dbReference>
<accession>A0ABQ1W5F4</accession>
<dbReference type="CDD" id="cd02869">
    <property type="entry name" value="PseudoU_synth_RluA_like"/>
    <property type="match status" value="1"/>
</dbReference>